<dbReference type="RefSeq" id="WP_254179631.1">
    <property type="nucleotide sequence ID" value="NZ_JANARS010000001.1"/>
</dbReference>
<organism evidence="3 4">
    <name type="scientific">Nocardioides pinisoli</name>
    <dbReference type="NCBI Taxonomy" id="2950279"/>
    <lineage>
        <taxon>Bacteria</taxon>
        <taxon>Bacillati</taxon>
        <taxon>Actinomycetota</taxon>
        <taxon>Actinomycetes</taxon>
        <taxon>Propionibacteriales</taxon>
        <taxon>Nocardioidaceae</taxon>
        <taxon>Nocardioides</taxon>
    </lineage>
</organism>
<comment type="caution">
    <text evidence="3">The sequence shown here is derived from an EMBL/GenBank/DDBJ whole genome shotgun (WGS) entry which is preliminary data.</text>
</comment>
<dbReference type="Pfam" id="PF04203">
    <property type="entry name" value="Sortase"/>
    <property type="match status" value="1"/>
</dbReference>
<evidence type="ECO:0000313" key="4">
    <source>
        <dbReference type="Proteomes" id="UP001204524"/>
    </source>
</evidence>
<keyword evidence="1" id="KW-0378">Hydrolase</keyword>
<dbReference type="Gene3D" id="2.40.260.10">
    <property type="entry name" value="Sortase"/>
    <property type="match status" value="1"/>
</dbReference>
<dbReference type="InterPro" id="IPR023365">
    <property type="entry name" value="Sortase_dom-sf"/>
</dbReference>
<sequence length="165" mass="16856">MAAPTGRPEPGSSARPAAPAAGLRPEVVVVPALGVEAPVTPISIQAGALTPPSDPQQVGWWSGGARPGASEGAAVVTGHTVHTGGGAFDDLDALSPGDRVVVRSGSETLAYRVGTVEVLSRDELARRNREVFGPTGPSRLVLITCEDWDGTGYRSNVVVTAQPVD</sequence>
<protein>
    <submittedName>
        <fullName evidence="3">Class F sortase</fullName>
    </submittedName>
</protein>
<dbReference type="SUPFAM" id="SSF63817">
    <property type="entry name" value="Sortase"/>
    <property type="match status" value="1"/>
</dbReference>
<feature type="region of interest" description="Disordered" evidence="2">
    <location>
        <begin position="1"/>
        <end position="23"/>
    </location>
</feature>
<dbReference type="InterPro" id="IPR042001">
    <property type="entry name" value="Sortase_F"/>
</dbReference>
<evidence type="ECO:0000313" key="3">
    <source>
        <dbReference type="EMBL" id="MCP3420395.1"/>
    </source>
</evidence>
<proteinExistence type="predicted"/>
<dbReference type="CDD" id="cd05829">
    <property type="entry name" value="Sortase_F"/>
    <property type="match status" value="1"/>
</dbReference>
<accession>A0ABT1KRM4</accession>
<evidence type="ECO:0000256" key="1">
    <source>
        <dbReference type="ARBA" id="ARBA00022801"/>
    </source>
</evidence>
<reference evidence="3 4" key="1">
    <citation type="submission" date="2022-06" db="EMBL/GenBank/DDBJ databases">
        <authorList>
            <person name="So Y."/>
        </authorList>
    </citation>
    <scope>NUCLEOTIDE SEQUENCE [LARGE SCALE GENOMIC DNA]</scope>
    <source>
        <strain evidence="3 4">STR3</strain>
    </source>
</reference>
<dbReference type="InterPro" id="IPR005754">
    <property type="entry name" value="Sortase"/>
</dbReference>
<keyword evidence="4" id="KW-1185">Reference proteome</keyword>
<evidence type="ECO:0000256" key="2">
    <source>
        <dbReference type="SAM" id="MobiDB-lite"/>
    </source>
</evidence>
<feature type="compositionally biased region" description="Low complexity" evidence="2">
    <location>
        <begin position="8"/>
        <end position="23"/>
    </location>
</feature>
<gene>
    <name evidence="3" type="ORF">NCI01_01175</name>
</gene>
<name>A0ABT1KRM4_9ACTN</name>
<dbReference type="Proteomes" id="UP001204524">
    <property type="component" value="Unassembled WGS sequence"/>
</dbReference>
<dbReference type="EMBL" id="JANARS010000001">
    <property type="protein sequence ID" value="MCP3420395.1"/>
    <property type="molecule type" value="Genomic_DNA"/>
</dbReference>